<accession>A0A1G2KAY0</accession>
<organism evidence="1 2">
    <name type="scientific">Candidatus Sungbacteria bacterium RIFCSPHIGHO2_01_FULL_47_32</name>
    <dbReference type="NCBI Taxonomy" id="1802264"/>
    <lineage>
        <taxon>Bacteria</taxon>
        <taxon>Candidatus Sungiibacteriota</taxon>
    </lineage>
</organism>
<gene>
    <name evidence="1" type="ORF">A2633_06545</name>
</gene>
<dbReference type="Proteomes" id="UP000177152">
    <property type="component" value="Unassembled WGS sequence"/>
</dbReference>
<dbReference type="EMBL" id="MHQC01000007">
    <property type="protein sequence ID" value="OGZ95568.1"/>
    <property type="molecule type" value="Genomic_DNA"/>
</dbReference>
<proteinExistence type="predicted"/>
<evidence type="ECO:0000313" key="2">
    <source>
        <dbReference type="Proteomes" id="UP000177152"/>
    </source>
</evidence>
<evidence type="ECO:0000313" key="1">
    <source>
        <dbReference type="EMBL" id="OGZ95568.1"/>
    </source>
</evidence>
<dbReference type="AlphaFoldDB" id="A0A1G2KAY0"/>
<sequence>MADEMKAVVLTNFTSLGNVIEALDRFGFCTLEMNPLDVLTQLLKVGDAVQLQGCGYSSQRVATLVGIQVKDSNTQVLIFRKQL</sequence>
<name>A0A1G2KAY0_9BACT</name>
<reference evidence="1 2" key="1">
    <citation type="journal article" date="2016" name="Nat. Commun.">
        <title>Thousands of microbial genomes shed light on interconnected biogeochemical processes in an aquifer system.</title>
        <authorList>
            <person name="Anantharaman K."/>
            <person name="Brown C.T."/>
            <person name="Hug L.A."/>
            <person name="Sharon I."/>
            <person name="Castelle C.J."/>
            <person name="Probst A.J."/>
            <person name="Thomas B.C."/>
            <person name="Singh A."/>
            <person name="Wilkins M.J."/>
            <person name="Karaoz U."/>
            <person name="Brodie E.L."/>
            <person name="Williams K.H."/>
            <person name="Hubbard S.S."/>
            <person name="Banfield J.F."/>
        </authorList>
    </citation>
    <scope>NUCLEOTIDE SEQUENCE [LARGE SCALE GENOMIC DNA]</scope>
</reference>
<protein>
    <submittedName>
        <fullName evidence="1">Uncharacterized protein</fullName>
    </submittedName>
</protein>
<comment type="caution">
    <text evidence="1">The sequence shown here is derived from an EMBL/GenBank/DDBJ whole genome shotgun (WGS) entry which is preliminary data.</text>
</comment>